<dbReference type="SUPFAM" id="SSF51735">
    <property type="entry name" value="NAD(P)-binding Rossmann-fold domains"/>
    <property type="match status" value="1"/>
</dbReference>
<evidence type="ECO:0000256" key="2">
    <source>
        <dbReference type="ARBA" id="ARBA00023002"/>
    </source>
</evidence>
<organism evidence="3 4">
    <name type="scientific">Punica granatum</name>
    <name type="common">Pomegranate</name>
    <dbReference type="NCBI Taxonomy" id="22663"/>
    <lineage>
        <taxon>Eukaryota</taxon>
        <taxon>Viridiplantae</taxon>
        <taxon>Streptophyta</taxon>
        <taxon>Embryophyta</taxon>
        <taxon>Tracheophyta</taxon>
        <taxon>Spermatophyta</taxon>
        <taxon>Magnoliopsida</taxon>
        <taxon>eudicotyledons</taxon>
        <taxon>Gunneridae</taxon>
        <taxon>Pentapetalae</taxon>
        <taxon>rosids</taxon>
        <taxon>malvids</taxon>
        <taxon>Myrtales</taxon>
        <taxon>Lythraceae</taxon>
        <taxon>Punica</taxon>
    </lineage>
</organism>
<protein>
    <recommendedName>
        <fullName evidence="5">Secoisolariciresinol dehydrogenase-like</fullName>
    </recommendedName>
</protein>
<dbReference type="Gene3D" id="3.40.50.720">
    <property type="entry name" value="NAD(P)-binding Rossmann-like Domain"/>
    <property type="match status" value="1"/>
</dbReference>
<dbReference type="PANTHER" id="PTHR43180">
    <property type="entry name" value="3-OXOACYL-(ACYL-CARRIER-PROTEIN) REDUCTASE (AFU_ORTHOLOGUE AFUA_6G11210)"/>
    <property type="match status" value="1"/>
</dbReference>
<dbReference type="PRINTS" id="PR00080">
    <property type="entry name" value="SDRFAMILY"/>
</dbReference>
<dbReference type="InterPro" id="IPR045309">
    <property type="entry name" value="ABA2-like"/>
</dbReference>
<comment type="caution">
    <text evidence="3">The sequence shown here is derived from an EMBL/GenBank/DDBJ whole genome shotgun (WGS) entry which is preliminary data.</text>
</comment>
<dbReference type="Pfam" id="PF13561">
    <property type="entry name" value="adh_short_C2"/>
    <property type="match status" value="1"/>
</dbReference>
<dbReference type="NCBIfam" id="NF005559">
    <property type="entry name" value="PRK07231.1"/>
    <property type="match status" value="1"/>
</dbReference>
<proteinExistence type="inferred from homology"/>
<dbReference type="GO" id="GO:0016616">
    <property type="term" value="F:oxidoreductase activity, acting on the CH-OH group of donors, NAD or NADP as acceptor"/>
    <property type="evidence" value="ECO:0007669"/>
    <property type="project" value="InterPro"/>
</dbReference>
<keyword evidence="4" id="KW-1185">Reference proteome</keyword>
<dbReference type="Proteomes" id="UP000233551">
    <property type="component" value="Unassembled WGS sequence"/>
</dbReference>
<dbReference type="CDD" id="cd05326">
    <property type="entry name" value="secoisolariciresinol-DH_like_SDR_c"/>
    <property type="match status" value="1"/>
</dbReference>
<dbReference type="EMBL" id="PGOL01000479">
    <property type="protein sequence ID" value="PKI69785.1"/>
    <property type="molecule type" value="Genomic_DNA"/>
</dbReference>
<name>A0A2I0KMS4_PUNGR</name>
<keyword evidence="2" id="KW-0560">Oxidoreductase</keyword>
<dbReference type="AlphaFoldDB" id="A0A2I0KMS4"/>
<dbReference type="InterPro" id="IPR036291">
    <property type="entry name" value="NAD(P)-bd_dom_sf"/>
</dbReference>
<accession>A0A2I0KMS4</accession>
<evidence type="ECO:0000256" key="1">
    <source>
        <dbReference type="ARBA" id="ARBA00006484"/>
    </source>
</evidence>
<evidence type="ECO:0000313" key="4">
    <source>
        <dbReference type="Proteomes" id="UP000233551"/>
    </source>
</evidence>
<reference evidence="3 4" key="1">
    <citation type="submission" date="2017-11" db="EMBL/GenBank/DDBJ databases">
        <title>De-novo sequencing of pomegranate (Punica granatum L.) genome.</title>
        <authorList>
            <person name="Akparov Z."/>
            <person name="Amiraslanov A."/>
            <person name="Hajiyeva S."/>
            <person name="Abbasov M."/>
            <person name="Kaur K."/>
            <person name="Hamwieh A."/>
            <person name="Solovyev V."/>
            <person name="Salamov A."/>
            <person name="Braich B."/>
            <person name="Kosarev P."/>
            <person name="Mahmoud A."/>
            <person name="Hajiyev E."/>
            <person name="Babayeva S."/>
            <person name="Izzatullayeva V."/>
            <person name="Mammadov A."/>
            <person name="Mammadov A."/>
            <person name="Sharifova S."/>
            <person name="Ojaghi J."/>
            <person name="Eynullazada K."/>
            <person name="Bayramov B."/>
            <person name="Abdulazimova A."/>
            <person name="Shahmuradov I."/>
        </authorList>
    </citation>
    <scope>NUCLEOTIDE SEQUENCE [LARGE SCALE GENOMIC DNA]</scope>
    <source>
        <strain evidence="4">cv. AG2017</strain>
        <tissue evidence="3">Leaf</tissue>
    </source>
</reference>
<sequence>MESIIYFAPCIEKSMHVFEYRLEGKVALITGGGSGIGESTARLFARHGAKVMIADVQDQLGQSICEDIKSDQNHTVSYIHCDVTSEADVKNAVDSAVKNYGKLDVMFSNAGILGSSDPRISTFDYDNFKRVFDVNVYGSFLAAKHAARVMTPARRGSILFTASAVSVSYGMACHVYTASKNAIVGLAKNLGVELGQYGIRINCISPFGVATPLAREGLQGLDVEKFEEMISASANLIGPVLKADDIAEAALYLASDESKYVSGMNLVVDGGYSTTNVSLKMTMKRFLP</sequence>
<comment type="similarity">
    <text evidence="1">Belongs to the short-chain dehydrogenases/reductases (SDR) family.</text>
</comment>
<dbReference type="PRINTS" id="PR00081">
    <property type="entry name" value="GDHRDH"/>
</dbReference>
<gene>
    <name evidence="3" type="ORF">CRG98_009660</name>
</gene>
<dbReference type="InterPro" id="IPR002347">
    <property type="entry name" value="SDR_fam"/>
</dbReference>
<dbReference type="PROSITE" id="PS00061">
    <property type="entry name" value="ADH_SHORT"/>
    <property type="match status" value="1"/>
</dbReference>
<dbReference type="InterPro" id="IPR020904">
    <property type="entry name" value="Sc_DH/Rdtase_CS"/>
</dbReference>
<dbReference type="PANTHER" id="PTHR43180:SF99">
    <property type="entry name" value="SECOISOLARICIRESINOL DEHYDROGENASE"/>
    <property type="match status" value="1"/>
</dbReference>
<dbReference type="FunFam" id="3.40.50.720:FF:000084">
    <property type="entry name" value="Short-chain dehydrogenase reductase"/>
    <property type="match status" value="1"/>
</dbReference>
<dbReference type="STRING" id="22663.A0A2I0KMS4"/>
<evidence type="ECO:0000313" key="3">
    <source>
        <dbReference type="EMBL" id="PKI69785.1"/>
    </source>
</evidence>
<evidence type="ECO:0008006" key="5">
    <source>
        <dbReference type="Google" id="ProtNLM"/>
    </source>
</evidence>